<comment type="caution">
    <text evidence="2">The sequence shown here is derived from an EMBL/GenBank/DDBJ whole genome shotgun (WGS) entry which is preliminary data.</text>
</comment>
<dbReference type="Proteomes" id="UP000737018">
    <property type="component" value="Unassembled WGS sequence"/>
</dbReference>
<dbReference type="PANTHER" id="PTHR45376:SF5">
    <property type="entry name" value="CHAPERONE DNAJ-DOMAIN SUPERFAMILY PROTEIN"/>
    <property type="match status" value="1"/>
</dbReference>
<proteinExistence type="predicted"/>
<dbReference type="SUPFAM" id="SSF46565">
    <property type="entry name" value="Chaperone J-domain"/>
    <property type="match status" value="1"/>
</dbReference>
<dbReference type="EMBL" id="JRKL02001996">
    <property type="protein sequence ID" value="KAF3960983.1"/>
    <property type="molecule type" value="Genomic_DNA"/>
</dbReference>
<dbReference type="InterPro" id="IPR036869">
    <property type="entry name" value="J_dom_sf"/>
</dbReference>
<feature type="domain" description="J" evidence="1">
    <location>
        <begin position="223"/>
        <end position="284"/>
    </location>
</feature>
<accession>A0A8J4RCW1</accession>
<dbReference type="Gene3D" id="1.10.287.110">
    <property type="entry name" value="DnaJ domain"/>
    <property type="match status" value="1"/>
</dbReference>
<dbReference type="Pfam" id="PF00226">
    <property type="entry name" value="DnaJ"/>
    <property type="match status" value="1"/>
</dbReference>
<protein>
    <recommendedName>
        <fullName evidence="1">J domain-containing protein</fullName>
    </recommendedName>
</protein>
<dbReference type="CDD" id="cd06257">
    <property type="entry name" value="DnaJ"/>
    <property type="match status" value="1"/>
</dbReference>
<reference evidence="2" key="1">
    <citation type="submission" date="2020-03" db="EMBL/GenBank/DDBJ databases">
        <title>Castanea mollissima Vanexum genome sequencing.</title>
        <authorList>
            <person name="Staton M."/>
        </authorList>
    </citation>
    <scope>NUCLEOTIDE SEQUENCE</scope>
    <source>
        <tissue evidence="2">Leaf</tissue>
    </source>
</reference>
<evidence type="ECO:0000313" key="3">
    <source>
        <dbReference type="Proteomes" id="UP000737018"/>
    </source>
</evidence>
<name>A0A8J4RCW1_9ROSI</name>
<sequence>MANNFFHQTIPRWRNLSMIKNSLISSTPTATHFASFHSTPTSFQKWENKWKSDIGGGQEPTKKNFRYAIRQKRADAKRALKDLLYKSGSSNFLDEEKLSTHNLGTNSFAKQECKSHCSSKKGRSKFSSYDAEKIHHHRLKRRLRRKTFSEDFDNDPEPIFKATFGNRWYTWSFNSWHESSFRNSTSGFEWREQSSWKNSRTKRWESQSETELDDYSCSVGLRSDRTILGLPPTGPLKIEDVKNAFRLSALKWHPDKHQGPSQAMAEEKFKLCSNAYRSLCSALAPA</sequence>
<evidence type="ECO:0000259" key="1">
    <source>
        <dbReference type="PROSITE" id="PS50076"/>
    </source>
</evidence>
<dbReference type="InterPro" id="IPR001623">
    <property type="entry name" value="DnaJ_domain"/>
</dbReference>
<dbReference type="SMART" id="SM00271">
    <property type="entry name" value="DnaJ"/>
    <property type="match status" value="1"/>
</dbReference>
<dbReference type="PROSITE" id="PS50076">
    <property type="entry name" value="DNAJ_2"/>
    <property type="match status" value="1"/>
</dbReference>
<dbReference type="AlphaFoldDB" id="A0A8J4RCW1"/>
<keyword evidence="3" id="KW-1185">Reference proteome</keyword>
<organism evidence="2 3">
    <name type="scientific">Castanea mollissima</name>
    <name type="common">Chinese chestnut</name>
    <dbReference type="NCBI Taxonomy" id="60419"/>
    <lineage>
        <taxon>Eukaryota</taxon>
        <taxon>Viridiplantae</taxon>
        <taxon>Streptophyta</taxon>
        <taxon>Embryophyta</taxon>
        <taxon>Tracheophyta</taxon>
        <taxon>Spermatophyta</taxon>
        <taxon>Magnoliopsida</taxon>
        <taxon>eudicotyledons</taxon>
        <taxon>Gunneridae</taxon>
        <taxon>Pentapetalae</taxon>
        <taxon>rosids</taxon>
        <taxon>fabids</taxon>
        <taxon>Fagales</taxon>
        <taxon>Fagaceae</taxon>
        <taxon>Castanea</taxon>
    </lineage>
</organism>
<dbReference type="OrthoDB" id="10250354at2759"/>
<gene>
    <name evidence="2" type="ORF">CMV_014351</name>
</gene>
<evidence type="ECO:0000313" key="2">
    <source>
        <dbReference type="EMBL" id="KAF3960983.1"/>
    </source>
</evidence>
<dbReference type="PANTHER" id="PTHR45376">
    <property type="entry name" value="CHAPERONE DNAJ-DOMAIN SUPERFAMILY PROTEIN-RELATED"/>
    <property type="match status" value="1"/>
</dbReference>